<evidence type="ECO:0000313" key="2">
    <source>
        <dbReference type="EMBL" id="KAG5667693.1"/>
    </source>
</evidence>
<accession>A0A9J6BD76</accession>
<dbReference type="OrthoDB" id="7739966at2759"/>
<evidence type="ECO:0000259" key="1">
    <source>
        <dbReference type="Pfam" id="PF05729"/>
    </source>
</evidence>
<evidence type="ECO:0000313" key="3">
    <source>
        <dbReference type="Proteomes" id="UP001107558"/>
    </source>
</evidence>
<dbReference type="SUPFAM" id="SSF52540">
    <property type="entry name" value="P-loop containing nucleoside triphosphate hydrolases"/>
    <property type="match status" value="1"/>
</dbReference>
<dbReference type="AlphaFoldDB" id="A0A9J6BD76"/>
<name>A0A9J6BD76_POLVA</name>
<dbReference type="InterPro" id="IPR027417">
    <property type="entry name" value="P-loop_NTPase"/>
</dbReference>
<keyword evidence="3" id="KW-1185">Reference proteome</keyword>
<feature type="domain" description="NACHT" evidence="1">
    <location>
        <begin position="689"/>
        <end position="848"/>
    </location>
</feature>
<proteinExistence type="predicted"/>
<reference evidence="2" key="1">
    <citation type="submission" date="2021-03" db="EMBL/GenBank/DDBJ databases">
        <title>Chromosome level genome of the anhydrobiotic midge Polypedilum vanderplanki.</title>
        <authorList>
            <person name="Yoshida Y."/>
            <person name="Kikawada T."/>
            <person name="Gusev O."/>
        </authorList>
    </citation>
    <scope>NUCLEOTIDE SEQUENCE</scope>
    <source>
        <strain evidence="2">NIAS01</strain>
        <tissue evidence="2">Whole body or cell culture</tissue>
    </source>
</reference>
<dbReference type="Proteomes" id="UP001107558">
    <property type="component" value="Chromosome 4"/>
</dbReference>
<dbReference type="Gene3D" id="3.40.50.300">
    <property type="entry name" value="P-loop containing nucleotide triphosphate hydrolases"/>
    <property type="match status" value="1"/>
</dbReference>
<dbReference type="EMBL" id="JADBJN010000004">
    <property type="protein sequence ID" value="KAG5667693.1"/>
    <property type="molecule type" value="Genomic_DNA"/>
</dbReference>
<sequence>MSEFDIEVLTIGYHETAESFREFLESQPDIKYHVCKVTECLTTSEASKLISRDWFNSELLKKFPTIFAIRIEIDEKLNLKQARQPNVHEFEKSSRILIAYESTIESKKVVYWKNRNSQEFHGIELGLNGESMIVADFVVDFIIEALFVNRSVTQTSSQFHLTNLLDSFKTNLLIKSILDQNLRVFRELIKLPFDINHGAFVGNARVKTSAADIAYEQHDHVVLFELLCENSMFPTAFKDDEIESNAIKAIVKLTNELHEAIKNDNKEKVIEILQQNSNLRHFYDISNVSAVATALKSKNIEIYKVLIDHDVSIGPLEDFRGILKKFVPKEMRAEIRDLNSKVAKCLDDRHLITIFAKSVIAYDNQSKKNFTKLVKKALKNLNEIPIGRDLLQLSAHNEKLKIHFDFNQSSILRMDPVNGAPGTSGMFYSQNSHVYIAAKDAEDEVGLKNLMAVLSHELCHLAINLVFRNGVDPYAVDDEEHKNQFLSIINKCKELKDEEKIVKWVYELYPENEWPAELIVRVPHMLVFYFDDPIKCRELRKTFSELFKYFDKFVAPQMMKTIVLLDKIARKSFSVNCAVLTDPLKNAIYESTIEFQGQEIEFSEIVDRNSEVFNFLKHSQMREILNCTEILKIGKAPEMNENFIERNFIDFEVETEKDENGNGWSQNVMNNLLNFKKIAMAGRSNGLIILSDHAGTGKSSVLRNLSAKLNSKYTDHWVAYIELKNYLEIYEKFSSNFRQIESKSKNEQKQQIVKILKEILNLTDELEFAIFTSLFDSNQVILLMDGFDEICPNFKEFFLNFIQIIRNLTKNQIWLTTRPQYMKELKQKFKQRPFKMLPFDDKQKKEFLKINSKESKGLESENILKFITKNFVNLDNLQLSKILTEINSKISLLTTNLFTIIELIIESHKKILIKKNNEISNFERDPQEKINIWQIFQIYSFKLLFKDQFEDFLEPQNFIKLSELSLFKKYQNSKQKWTSDAIARYGFLYIDDYGLPCEIPHFIHPIFAEFFVAKFLIENIFEADDDDVGYEHMVKRMKLLVFIVENEKQGMKNVMGFVRNYFERKLKDAELNRFCSNFQKSRKNSEIFKFLETKKMQTFVSESSERKQFWEDIFGKL</sequence>
<comment type="caution">
    <text evidence="2">The sequence shown here is derived from an EMBL/GenBank/DDBJ whole genome shotgun (WGS) entry which is preliminary data.</text>
</comment>
<dbReference type="InterPro" id="IPR036770">
    <property type="entry name" value="Ankyrin_rpt-contain_sf"/>
</dbReference>
<protein>
    <recommendedName>
        <fullName evidence="1">NACHT domain-containing protein</fullName>
    </recommendedName>
</protein>
<dbReference type="InterPro" id="IPR007111">
    <property type="entry name" value="NACHT_NTPase"/>
</dbReference>
<dbReference type="SUPFAM" id="SSF48403">
    <property type="entry name" value="Ankyrin repeat"/>
    <property type="match status" value="1"/>
</dbReference>
<organism evidence="2 3">
    <name type="scientific">Polypedilum vanderplanki</name>
    <name type="common">Sleeping chironomid midge</name>
    <dbReference type="NCBI Taxonomy" id="319348"/>
    <lineage>
        <taxon>Eukaryota</taxon>
        <taxon>Metazoa</taxon>
        <taxon>Ecdysozoa</taxon>
        <taxon>Arthropoda</taxon>
        <taxon>Hexapoda</taxon>
        <taxon>Insecta</taxon>
        <taxon>Pterygota</taxon>
        <taxon>Neoptera</taxon>
        <taxon>Endopterygota</taxon>
        <taxon>Diptera</taxon>
        <taxon>Nematocera</taxon>
        <taxon>Chironomoidea</taxon>
        <taxon>Chironomidae</taxon>
        <taxon>Chironominae</taxon>
        <taxon>Polypedilum</taxon>
        <taxon>Polypedilum</taxon>
    </lineage>
</organism>
<gene>
    <name evidence="2" type="ORF">PVAND_015665</name>
</gene>
<dbReference type="Pfam" id="PF05729">
    <property type="entry name" value="NACHT"/>
    <property type="match status" value="1"/>
</dbReference>